<comment type="caution">
    <text evidence="1">The sequence shown here is derived from an EMBL/GenBank/DDBJ whole genome shotgun (WGS) entry which is preliminary data.</text>
</comment>
<keyword evidence="2" id="KW-1185">Reference proteome</keyword>
<evidence type="ECO:0000313" key="1">
    <source>
        <dbReference type="EMBL" id="KAK3733014.1"/>
    </source>
</evidence>
<dbReference type="Proteomes" id="UP001283361">
    <property type="component" value="Unassembled WGS sequence"/>
</dbReference>
<accession>A0AAE0Y595</accession>
<name>A0AAE0Y595_9GAST</name>
<proteinExistence type="predicted"/>
<organism evidence="1 2">
    <name type="scientific">Elysia crispata</name>
    <name type="common">lettuce slug</name>
    <dbReference type="NCBI Taxonomy" id="231223"/>
    <lineage>
        <taxon>Eukaryota</taxon>
        <taxon>Metazoa</taxon>
        <taxon>Spiralia</taxon>
        <taxon>Lophotrochozoa</taxon>
        <taxon>Mollusca</taxon>
        <taxon>Gastropoda</taxon>
        <taxon>Heterobranchia</taxon>
        <taxon>Euthyneura</taxon>
        <taxon>Panpulmonata</taxon>
        <taxon>Sacoglossa</taxon>
        <taxon>Placobranchoidea</taxon>
        <taxon>Plakobranchidae</taxon>
        <taxon>Elysia</taxon>
    </lineage>
</organism>
<sequence length="79" mass="8784">MCISRASEFVLWLPPPGSAGQQLEFYPYVMSIGLPLYLFDCPRSNHGPRAGIRSGVAGEAEDHLSLRHLGREVQSCRRV</sequence>
<gene>
    <name evidence="1" type="ORF">RRG08_002618</name>
</gene>
<dbReference type="AlphaFoldDB" id="A0AAE0Y595"/>
<reference evidence="1" key="1">
    <citation type="journal article" date="2023" name="G3 (Bethesda)">
        <title>A reference genome for the long-term kleptoplast-retaining sea slug Elysia crispata morphotype clarki.</title>
        <authorList>
            <person name="Eastman K.E."/>
            <person name="Pendleton A.L."/>
            <person name="Shaikh M.A."/>
            <person name="Suttiyut T."/>
            <person name="Ogas R."/>
            <person name="Tomko P."/>
            <person name="Gavelis G."/>
            <person name="Widhalm J.R."/>
            <person name="Wisecaver J.H."/>
        </authorList>
    </citation>
    <scope>NUCLEOTIDE SEQUENCE</scope>
    <source>
        <strain evidence="1">ECLA1</strain>
    </source>
</reference>
<protein>
    <submittedName>
        <fullName evidence="1">Uncharacterized protein</fullName>
    </submittedName>
</protein>
<dbReference type="EMBL" id="JAWDGP010006922">
    <property type="protein sequence ID" value="KAK3733014.1"/>
    <property type="molecule type" value="Genomic_DNA"/>
</dbReference>
<evidence type="ECO:0000313" key="2">
    <source>
        <dbReference type="Proteomes" id="UP001283361"/>
    </source>
</evidence>